<feature type="transmembrane region" description="Helical" evidence="1">
    <location>
        <begin position="34"/>
        <end position="57"/>
    </location>
</feature>
<evidence type="ECO:0008006" key="4">
    <source>
        <dbReference type="Google" id="ProtNLM"/>
    </source>
</evidence>
<organism evidence="2 3">
    <name type="scientific">Rikenella microfusus</name>
    <dbReference type="NCBI Taxonomy" id="28139"/>
    <lineage>
        <taxon>Bacteria</taxon>
        <taxon>Pseudomonadati</taxon>
        <taxon>Bacteroidota</taxon>
        <taxon>Bacteroidia</taxon>
        <taxon>Bacteroidales</taxon>
        <taxon>Rikenellaceae</taxon>
        <taxon>Rikenella</taxon>
    </lineage>
</organism>
<sequence length="170" mass="18642">MIRFLEYLAVFLLLVVLQEFVFDNINLGGVVNPYIYIMFIIMLPLDTPGWLLLLLGFGTGAAVDFMSGTPGLQAVSSTWLAFVRPAVVGLLLGKDLVYEGGIPTAGRVGTGKFLRYAAVMVLLFNIPFFILEDLSGGGWIIALRIVLSSVFSVGIIYFLHLPFVHTQLKV</sequence>
<dbReference type="EMBL" id="UGVL01000001">
    <property type="protein sequence ID" value="SUE33720.1"/>
    <property type="molecule type" value="Genomic_DNA"/>
</dbReference>
<evidence type="ECO:0000256" key="1">
    <source>
        <dbReference type="SAM" id="Phobius"/>
    </source>
</evidence>
<keyword evidence="1" id="KW-0472">Membrane</keyword>
<evidence type="ECO:0000313" key="2">
    <source>
        <dbReference type="EMBL" id="SUE33720.1"/>
    </source>
</evidence>
<protein>
    <recommendedName>
        <fullName evidence="4">Rod shape-determining protein MreD</fullName>
    </recommendedName>
</protein>
<proteinExistence type="predicted"/>
<keyword evidence="1" id="KW-0812">Transmembrane</keyword>
<feature type="transmembrane region" description="Helical" evidence="1">
    <location>
        <begin position="137"/>
        <end position="159"/>
    </location>
</feature>
<dbReference type="STRING" id="880526.GCA_000427365_00516"/>
<keyword evidence="3" id="KW-1185">Reference proteome</keyword>
<dbReference type="Proteomes" id="UP000255233">
    <property type="component" value="Unassembled WGS sequence"/>
</dbReference>
<feature type="transmembrane region" description="Helical" evidence="1">
    <location>
        <begin position="113"/>
        <end position="131"/>
    </location>
</feature>
<keyword evidence="1" id="KW-1133">Transmembrane helix</keyword>
<name>A0A379MS44_9BACT</name>
<gene>
    <name evidence="2" type="ORF">NCTC11190_00931</name>
</gene>
<dbReference type="OrthoDB" id="1132160at2"/>
<reference evidence="2 3" key="1">
    <citation type="submission" date="2018-06" db="EMBL/GenBank/DDBJ databases">
        <authorList>
            <consortium name="Pathogen Informatics"/>
            <person name="Doyle S."/>
        </authorList>
    </citation>
    <scope>NUCLEOTIDE SEQUENCE [LARGE SCALE GENOMIC DNA]</scope>
    <source>
        <strain evidence="2 3">NCTC11190</strain>
    </source>
</reference>
<dbReference type="AlphaFoldDB" id="A0A379MS44"/>
<evidence type="ECO:0000313" key="3">
    <source>
        <dbReference type="Proteomes" id="UP000255233"/>
    </source>
</evidence>
<accession>A0A379MS44</accession>
<dbReference type="RefSeq" id="WP_051214267.1">
    <property type="nucleotide sequence ID" value="NZ_UGVL01000001.1"/>
</dbReference>